<dbReference type="RefSeq" id="WP_186227610.1">
    <property type="nucleotide sequence ID" value="NZ_JACJTA010000019.1"/>
</dbReference>
<proteinExistence type="predicted"/>
<sequence>MVLDKAYLNSDDVYLPFVMRSQTSQDILVMVSEGTYAGGRRQKATHPYS</sequence>
<protein>
    <submittedName>
        <fullName evidence="1">Uncharacterized protein</fullName>
    </submittedName>
</protein>
<evidence type="ECO:0000313" key="2">
    <source>
        <dbReference type="Proteomes" id="UP000660380"/>
    </source>
</evidence>
<keyword evidence="2" id="KW-1185">Reference proteome</keyword>
<dbReference type="Proteomes" id="UP000660380">
    <property type="component" value="Unassembled WGS sequence"/>
</dbReference>
<gene>
    <name evidence="1" type="ORF">H6G81_11435</name>
</gene>
<evidence type="ECO:0000313" key="1">
    <source>
        <dbReference type="EMBL" id="MBD2605126.1"/>
    </source>
</evidence>
<organism evidence="1 2">
    <name type="scientific">Scytonema hofmannii FACHB-248</name>
    <dbReference type="NCBI Taxonomy" id="1842502"/>
    <lineage>
        <taxon>Bacteria</taxon>
        <taxon>Bacillati</taxon>
        <taxon>Cyanobacteriota</taxon>
        <taxon>Cyanophyceae</taxon>
        <taxon>Nostocales</taxon>
        <taxon>Scytonemataceae</taxon>
        <taxon>Scytonema</taxon>
    </lineage>
</organism>
<accession>A0ABR8GNX7</accession>
<dbReference type="EMBL" id="JACJTA010000019">
    <property type="protein sequence ID" value="MBD2605126.1"/>
    <property type="molecule type" value="Genomic_DNA"/>
</dbReference>
<comment type="caution">
    <text evidence="1">The sequence shown here is derived from an EMBL/GenBank/DDBJ whole genome shotgun (WGS) entry which is preliminary data.</text>
</comment>
<reference evidence="1 2" key="1">
    <citation type="journal article" date="2020" name="ISME J.">
        <title>Comparative genomics reveals insights into cyanobacterial evolution and habitat adaptation.</title>
        <authorList>
            <person name="Chen M.Y."/>
            <person name="Teng W.K."/>
            <person name="Zhao L."/>
            <person name="Hu C.X."/>
            <person name="Zhou Y.K."/>
            <person name="Han B.P."/>
            <person name="Song L.R."/>
            <person name="Shu W.S."/>
        </authorList>
    </citation>
    <scope>NUCLEOTIDE SEQUENCE [LARGE SCALE GENOMIC DNA]</scope>
    <source>
        <strain evidence="1 2">FACHB-248</strain>
    </source>
</reference>
<name>A0ABR8GNX7_9CYAN</name>